<protein>
    <submittedName>
        <fullName evidence="5">Transcriptional regulator</fullName>
    </submittedName>
</protein>
<evidence type="ECO:0000256" key="1">
    <source>
        <dbReference type="ARBA" id="ARBA00023015"/>
    </source>
</evidence>
<dbReference type="PRINTS" id="PR00778">
    <property type="entry name" value="HTHARSR"/>
</dbReference>
<keyword evidence="3" id="KW-0804">Transcription</keyword>
<organism evidence="5 6">
    <name type="scientific">Aestuariivirga litoralis</name>
    <dbReference type="NCBI Taxonomy" id="2650924"/>
    <lineage>
        <taxon>Bacteria</taxon>
        <taxon>Pseudomonadati</taxon>
        <taxon>Pseudomonadota</taxon>
        <taxon>Alphaproteobacteria</taxon>
        <taxon>Hyphomicrobiales</taxon>
        <taxon>Aestuariivirgaceae</taxon>
        <taxon>Aestuariivirga</taxon>
    </lineage>
</organism>
<dbReference type="GO" id="GO:0003700">
    <property type="term" value="F:DNA-binding transcription factor activity"/>
    <property type="evidence" value="ECO:0007669"/>
    <property type="project" value="InterPro"/>
</dbReference>
<keyword evidence="1" id="KW-0805">Transcription regulation</keyword>
<dbReference type="EMBL" id="QKVK01000001">
    <property type="protein sequence ID" value="PZF79016.1"/>
    <property type="molecule type" value="Genomic_DNA"/>
</dbReference>
<dbReference type="InterPro" id="IPR051011">
    <property type="entry name" value="Metal_resp_trans_reg"/>
</dbReference>
<keyword evidence="2" id="KW-0238">DNA-binding</keyword>
<name>A0A2W2BZS1_9HYPH</name>
<dbReference type="SMART" id="SM00418">
    <property type="entry name" value="HTH_ARSR"/>
    <property type="match status" value="1"/>
</dbReference>
<dbReference type="Proteomes" id="UP000248795">
    <property type="component" value="Unassembled WGS sequence"/>
</dbReference>
<gene>
    <name evidence="5" type="ORF">DK847_03230</name>
</gene>
<evidence type="ECO:0000313" key="6">
    <source>
        <dbReference type="Proteomes" id="UP000248795"/>
    </source>
</evidence>
<dbReference type="RefSeq" id="WP_111196344.1">
    <property type="nucleotide sequence ID" value="NZ_QKVK01000001.1"/>
</dbReference>
<dbReference type="InterPro" id="IPR036388">
    <property type="entry name" value="WH-like_DNA-bd_sf"/>
</dbReference>
<dbReference type="InterPro" id="IPR001845">
    <property type="entry name" value="HTH_ArsR_DNA-bd_dom"/>
</dbReference>
<dbReference type="SUPFAM" id="SSF46785">
    <property type="entry name" value="Winged helix' DNA-binding domain"/>
    <property type="match status" value="1"/>
</dbReference>
<reference evidence="6" key="1">
    <citation type="submission" date="2018-06" db="EMBL/GenBank/DDBJ databases">
        <title>Aestuariibacter litoralis strain KCTC 52945T.</title>
        <authorList>
            <person name="Li X."/>
            <person name="Salam N."/>
            <person name="Li J.-L."/>
            <person name="Chen Y.-M."/>
            <person name="Yang Z.-W."/>
            <person name="Zhang L.-Y."/>
            <person name="Han M.-X."/>
            <person name="Xiao M."/>
            <person name="Li W.-J."/>
        </authorList>
    </citation>
    <scope>NUCLEOTIDE SEQUENCE [LARGE SCALE GENOMIC DNA]</scope>
    <source>
        <strain evidence="6">KCTC 52945</strain>
    </source>
</reference>
<proteinExistence type="predicted"/>
<sequence length="104" mass="11787">MGTLELDRSLEGFEEKATEAAQMLKALSNEKRLMILCKLLEHGEMSVNALIGHVGLSQSALSQHLARMREEKIVDTRRDAQQIFYRVADPRVRDILGTLKNTFC</sequence>
<dbReference type="GO" id="GO:0003677">
    <property type="term" value="F:DNA binding"/>
    <property type="evidence" value="ECO:0007669"/>
    <property type="project" value="UniProtKB-KW"/>
</dbReference>
<dbReference type="Pfam" id="PF01022">
    <property type="entry name" value="HTH_5"/>
    <property type="match status" value="1"/>
</dbReference>
<accession>A0A2W2BZS1</accession>
<evidence type="ECO:0000313" key="5">
    <source>
        <dbReference type="EMBL" id="PZF79016.1"/>
    </source>
</evidence>
<evidence type="ECO:0000256" key="2">
    <source>
        <dbReference type="ARBA" id="ARBA00023125"/>
    </source>
</evidence>
<dbReference type="AlphaFoldDB" id="A0A2W2BZS1"/>
<evidence type="ECO:0000256" key="3">
    <source>
        <dbReference type="ARBA" id="ARBA00023163"/>
    </source>
</evidence>
<dbReference type="Gene3D" id="1.10.10.10">
    <property type="entry name" value="Winged helix-like DNA-binding domain superfamily/Winged helix DNA-binding domain"/>
    <property type="match status" value="1"/>
</dbReference>
<feature type="domain" description="HTH arsR-type" evidence="4">
    <location>
        <begin position="12"/>
        <end position="104"/>
    </location>
</feature>
<dbReference type="NCBIfam" id="NF033788">
    <property type="entry name" value="HTH_metalloreg"/>
    <property type="match status" value="1"/>
</dbReference>
<dbReference type="PANTHER" id="PTHR43132">
    <property type="entry name" value="ARSENICAL RESISTANCE OPERON REPRESSOR ARSR-RELATED"/>
    <property type="match status" value="1"/>
</dbReference>
<dbReference type="PROSITE" id="PS50987">
    <property type="entry name" value="HTH_ARSR_2"/>
    <property type="match status" value="1"/>
</dbReference>
<dbReference type="InterPro" id="IPR011991">
    <property type="entry name" value="ArsR-like_HTH"/>
</dbReference>
<keyword evidence="6" id="KW-1185">Reference proteome</keyword>
<comment type="caution">
    <text evidence="5">The sequence shown here is derived from an EMBL/GenBank/DDBJ whole genome shotgun (WGS) entry which is preliminary data.</text>
</comment>
<dbReference type="CDD" id="cd00090">
    <property type="entry name" value="HTH_ARSR"/>
    <property type="match status" value="1"/>
</dbReference>
<dbReference type="PANTHER" id="PTHR43132:SF2">
    <property type="entry name" value="ARSENICAL RESISTANCE OPERON REPRESSOR ARSR-RELATED"/>
    <property type="match status" value="1"/>
</dbReference>
<dbReference type="InterPro" id="IPR036390">
    <property type="entry name" value="WH_DNA-bd_sf"/>
</dbReference>
<evidence type="ECO:0000259" key="4">
    <source>
        <dbReference type="PROSITE" id="PS50987"/>
    </source>
</evidence>